<dbReference type="AlphaFoldDB" id="A0A0A0HGV7"/>
<proteinExistence type="predicted"/>
<name>A0A0A0HGV7_9RHOB</name>
<comment type="caution">
    <text evidence="1">The sequence shown here is derived from an EMBL/GenBank/DDBJ whole genome shotgun (WGS) entry which is preliminary data.</text>
</comment>
<accession>A0A0A0HGV7</accession>
<dbReference type="PATRIC" id="fig|1288298.3.peg.4246"/>
<protein>
    <submittedName>
        <fullName evidence="1">Uncharacterized protein</fullName>
    </submittedName>
</protein>
<dbReference type="InterPro" id="IPR045622">
    <property type="entry name" value="DUF6441"/>
</dbReference>
<dbReference type="HOGENOM" id="CLU_088242_0_0_5"/>
<evidence type="ECO:0000313" key="1">
    <source>
        <dbReference type="EMBL" id="KGM85919.1"/>
    </source>
</evidence>
<dbReference type="Proteomes" id="UP000030021">
    <property type="component" value="Unassembled WGS sequence"/>
</dbReference>
<evidence type="ECO:0000313" key="2">
    <source>
        <dbReference type="Proteomes" id="UP000030021"/>
    </source>
</evidence>
<gene>
    <name evidence="1" type="ORF">rosmuc_04255</name>
</gene>
<sequence>MRQQPCHSGTIRNERSALGLNGEIADVLISQPVCLLSHITNRPDSTFAPFPAIPGRAEAFSATTVMKLKLDIRPDIAALMQAEIAAGEKAVSAAMREAGTSLKSAWRGQITGAGLGTWLGNSIRLASFPKSGDSLNAAALVWSKAPVIIGAHDTGPLIRSKDGFWLAIPTPAADKSSKGGRITPGEWERRTGLRLRFVFRRRGPSLLVAEGRLNTRGRAVASRSKTGRGLTTVPIFLLVPQVKLRKRLDLARDADRAADGVPRRIVAKWVEGQIG</sequence>
<reference evidence="1 2" key="1">
    <citation type="submission" date="2013-01" db="EMBL/GenBank/DDBJ databases">
        <authorList>
            <person name="Fiebig A."/>
            <person name="Goeker M."/>
            <person name="Klenk H.-P.P."/>
        </authorList>
    </citation>
    <scope>NUCLEOTIDE SEQUENCE [LARGE SCALE GENOMIC DNA]</scope>
    <source>
        <strain evidence="1 2">DSM 17069</strain>
    </source>
</reference>
<dbReference type="EMBL" id="AONH01000026">
    <property type="protein sequence ID" value="KGM85919.1"/>
    <property type="molecule type" value="Genomic_DNA"/>
</dbReference>
<dbReference type="eggNOG" id="ENOG502Z85X">
    <property type="taxonomic scope" value="Bacteria"/>
</dbReference>
<organism evidence="1 2">
    <name type="scientific">Roseovarius mucosus DSM 17069</name>
    <dbReference type="NCBI Taxonomy" id="1288298"/>
    <lineage>
        <taxon>Bacteria</taxon>
        <taxon>Pseudomonadati</taxon>
        <taxon>Pseudomonadota</taxon>
        <taxon>Alphaproteobacteria</taxon>
        <taxon>Rhodobacterales</taxon>
        <taxon>Roseobacteraceae</taxon>
        <taxon>Roseovarius</taxon>
    </lineage>
</organism>
<dbReference type="Pfam" id="PF20039">
    <property type="entry name" value="DUF6441"/>
    <property type="match status" value="1"/>
</dbReference>